<reference evidence="2" key="1">
    <citation type="submission" date="2018-05" db="EMBL/GenBank/DDBJ databases">
        <authorList>
            <person name="Lanie J.A."/>
            <person name="Ng W.-L."/>
            <person name="Kazmierczak K.M."/>
            <person name="Andrzejewski T.M."/>
            <person name="Davidsen T.M."/>
            <person name="Wayne K.J."/>
            <person name="Tettelin H."/>
            <person name="Glass J.I."/>
            <person name="Rusch D."/>
            <person name="Podicherti R."/>
            <person name="Tsui H.-C.T."/>
            <person name="Winkler M.E."/>
        </authorList>
    </citation>
    <scope>NUCLEOTIDE SEQUENCE</scope>
</reference>
<organism evidence="2">
    <name type="scientific">marine metagenome</name>
    <dbReference type="NCBI Taxonomy" id="408172"/>
    <lineage>
        <taxon>unclassified sequences</taxon>
        <taxon>metagenomes</taxon>
        <taxon>ecological metagenomes</taxon>
    </lineage>
</organism>
<dbReference type="InterPro" id="IPR012336">
    <property type="entry name" value="Thioredoxin-like_fold"/>
</dbReference>
<name>A0A382FWX6_9ZZZZ</name>
<gene>
    <name evidence="2" type="ORF">METZ01_LOCUS219285</name>
</gene>
<dbReference type="Pfam" id="PF13098">
    <property type="entry name" value="Thioredoxin_2"/>
    <property type="match status" value="1"/>
</dbReference>
<dbReference type="CDD" id="cd02947">
    <property type="entry name" value="TRX_family"/>
    <property type="match status" value="1"/>
</dbReference>
<dbReference type="AlphaFoldDB" id="A0A382FWX6"/>
<dbReference type="Gene3D" id="3.40.30.10">
    <property type="entry name" value="Glutaredoxin"/>
    <property type="match status" value="1"/>
</dbReference>
<dbReference type="InterPro" id="IPR036249">
    <property type="entry name" value="Thioredoxin-like_sf"/>
</dbReference>
<sequence length="190" mass="21946">MKKILFTFLFLLVAFPVYAYELLMFSNPHCGYCQKFLNEVAPTYASTEYAKMLPLKVIQVNQEMPEWVGRAFDEGRLKPIIATPTFVIWDNTEIARLEGYGGKELFYESIGLFVEENQKIIIKKPEGSRGPMDMWGGRNPPPEGVINSRDLFQHMYKTAEEALKASEWFGCGDNIHYHKDEKVWMPCSMN</sequence>
<evidence type="ECO:0000313" key="2">
    <source>
        <dbReference type="EMBL" id="SVB66431.1"/>
    </source>
</evidence>
<feature type="domain" description="Thioredoxin-like fold" evidence="1">
    <location>
        <begin position="22"/>
        <end position="106"/>
    </location>
</feature>
<dbReference type="EMBL" id="UINC01051818">
    <property type="protein sequence ID" value="SVB66431.1"/>
    <property type="molecule type" value="Genomic_DNA"/>
</dbReference>
<proteinExistence type="predicted"/>
<protein>
    <recommendedName>
        <fullName evidence="1">Thioredoxin-like fold domain-containing protein</fullName>
    </recommendedName>
</protein>
<dbReference type="SUPFAM" id="SSF52833">
    <property type="entry name" value="Thioredoxin-like"/>
    <property type="match status" value="1"/>
</dbReference>
<accession>A0A382FWX6</accession>
<evidence type="ECO:0000259" key="1">
    <source>
        <dbReference type="Pfam" id="PF13098"/>
    </source>
</evidence>